<keyword evidence="5 9" id="KW-0808">Transferase</keyword>
<dbReference type="Gene3D" id="1.10.357.140">
    <property type="entry name" value="UbiA prenyltransferase"/>
    <property type="match status" value="1"/>
</dbReference>
<keyword evidence="9" id="KW-0496">Mitochondrion</keyword>
<dbReference type="GO" id="GO:0006744">
    <property type="term" value="P:ubiquinone biosynthetic process"/>
    <property type="evidence" value="ECO:0007669"/>
    <property type="project" value="UniProtKB-UniRule"/>
</dbReference>
<gene>
    <name evidence="10" type="ORF">LshimejAT787_1000800</name>
</gene>
<keyword evidence="8 9" id="KW-0472">Membrane</keyword>
<evidence type="ECO:0000313" key="10">
    <source>
        <dbReference type="EMBL" id="GLB41480.1"/>
    </source>
</evidence>
<feature type="transmembrane region" description="Helical" evidence="9">
    <location>
        <begin position="58"/>
        <end position="80"/>
    </location>
</feature>
<comment type="function">
    <text evidence="9">Catalyzes the prenylation of para-hydroxybenzoate (PHB) with an all-trans polyprenyl group. Mediates the second step in the final reaction sequence of coenzyme Q (CoQ) biosynthesis, which is the condensation of the polyisoprenoid side chain with PHB, generating the first membrane-bound Q intermediate.</text>
</comment>
<comment type="pathway">
    <text evidence="9">Cofactor biosynthesis; ubiquinone biosynthesis.</text>
</comment>
<evidence type="ECO:0000256" key="6">
    <source>
        <dbReference type="ARBA" id="ARBA00022692"/>
    </source>
</evidence>
<keyword evidence="7 9" id="KW-1133">Transmembrane helix</keyword>
<dbReference type="EMBL" id="BRPK01000010">
    <property type="protein sequence ID" value="GLB41480.1"/>
    <property type="molecule type" value="Genomic_DNA"/>
</dbReference>
<dbReference type="InterPro" id="IPR000537">
    <property type="entry name" value="UbiA_prenyltransferase"/>
</dbReference>
<feature type="transmembrane region" description="Helical" evidence="9">
    <location>
        <begin position="225"/>
        <end position="245"/>
    </location>
</feature>
<comment type="similarity">
    <text evidence="4 9">Belongs to the UbiA prenyltransferase family.</text>
</comment>
<dbReference type="PANTHER" id="PTHR11048">
    <property type="entry name" value="PRENYLTRANSFERASES"/>
    <property type="match status" value="1"/>
</dbReference>
<dbReference type="Pfam" id="PF01040">
    <property type="entry name" value="UbiA"/>
    <property type="match status" value="1"/>
</dbReference>
<dbReference type="GO" id="GO:0008412">
    <property type="term" value="F:4-hydroxybenzoate polyprenyltransferase activity"/>
    <property type="evidence" value="ECO:0007669"/>
    <property type="project" value="UniProtKB-EC"/>
</dbReference>
<sequence length="308" mass="34136">MSRQRSQNSSVLKSLTETIKPWYQITRVSKFAGTMVLFWPWAWSLTIAARALHLELPAFMSMLVLGFIGASLLHSAGCIWNDILDREFDRQVERTKKRPIAAGTISVPGALVFLGVHLAILIRMIWNLDDTAFAFGLMSIIALPGIYPFMKRITYWPQAWLGLAMNTGAPMAWLALGQGLPTSIKILFAGTWAWTMWYDTIYACQDKRDDVKAGVKSTALLFGTWIKPILCAFASALVASLYIAGVMNNMGTYYHAISVVGGALYLATDMLTVDLDSPKACWASFHRNGFRFGGLVWAGALADYLMSL</sequence>
<evidence type="ECO:0000256" key="2">
    <source>
        <dbReference type="ARBA" id="ARBA00004141"/>
    </source>
</evidence>
<comment type="caution">
    <text evidence="10">The sequence shown here is derived from an EMBL/GenBank/DDBJ whole genome shotgun (WGS) entry which is preliminary data.</text>
</comment>
<keyword evidence="9" id="KW-0999">Mitochondrion inner membrane</keyword>
<evidence type="ECO:0000256" key="8">
    <source>
        <dbReference type="ARBA" id="ARBA00023136"/>
    </source>
</evidence>
<reference evidence="10" key="1">
    <citation type="submission" date="2022-07" db="EMBL/GenBank/DDBJ databases">
        <title>The genome of Lyophyllum shimeji provides insight into the initial evolution of ectomycorrhizal fungal genome.</title>
        <authorList>
            <person name="Kobayashi Y."/>
            <person name="Shibata T."/>
            <person name="Hirakawa H."/>
            <person name="Shigenobu S."/>
            <person name="Nishiyama T."/>
            <person name="Yamada A."/>
            <person name="Hasebe M."/>
            <person name="Kawaguchi M."/>
        </authorList>
    </citation>
    <scope>NUCLEOTIDE SEQUENCE</scope>
    <source>
        <strain evidence="10">AT787</strain>
    </source>
</reference>
<evidence type="ECO:0000256" key="4">
    <source>
        <dbReference type="ARBA" id="ARBA00005985"/>
    </source>
</evidence>
<dbReference type="PANTHER" id="PTHR11048:SF28">
    <property type="entry name" value="4-HYDROXYBENZOATE POLYPRENYLTRANSFERASE, MITOCHONDRIAL"/>
    <property type="match status" value="1"/>
</dbReference>
<keyword evidence="9" id="KW-0831">Ubiquinone biosynthesis</keyword>
<dbReference type="PROSITE" id="PS00943">
    <property type="entry name" value="UBIA"/>
    <property type="match status" value="1"/>
</dbReference>
<dbReference type="FunFam" id="1.10.357.140:FF:000008">
    <property type="entry name" value="4-hydroxybenzoate octaprenyltransferase"/>
    <property type="match status" value="1"/>
</dbReference>
<feature type="transmembrane region" description="Helical" evidence="9">
    <location>
        <begin position="251"/>
        <end position="268"/>
    </location>
</feature>
<evidence type="ECO:0000256" key="1">
    <source>
        <dbReference type="ARBA" id="ARBA00001946"/>
    </source>
</evidence>
<keyword evidence="11" id="KW-1185">Reference proteome</keyword>
<dbReference type="GO" id="GO:0008299">
    <property type="term" value="P:isoprenoid biosynthetic process"/>
    <property type="evidence" value="ECO:0007669"/>
    <property type="project" value="UniProtKB-UniRule"/>
</dbReference>
<dbReference type="HAMAP" id="MF_01635">
    <property type="entry name" value="UbiA"/>
    <property type="match status" value="1"/>
</dbReference>
<dbReference type="InterPro" id="IPR039653">
    <property type="entry name" value="Prenyltransferase"/>
</dbReference>
<comment type="subcellular location">
    <subcellularLocation>
        <location evidence="2">Membrane</location>
        <topology evidence="2">Multi-pass membrane protein</topology>
    </subcellularLocation>
    <subcellularLocation>
        <location evidence="9">Mitochondrion inner membrane</location>
        <topology evidence="9">Multi-pass membrane protein</topology>
        <orientation evidence="9">Matrix side</orientation>
    </subcellularLocation>
</comment>
<dbReference type="InterPro" id="IPR044878">
    <property type="entry name" value="UbiA_sf"/>
</dbReference>
<keyword evidence="9" id="KW-0414">Isoprene biosynthesis</keyword>
<keyword evidence="6 9" id="KW-0812">Transmembrane</keyword>
<protein>
    <recommendedName>
        <fullName evidence="9">4-hydroxybenzoate polyprenyltransferase, mitochondrial</fullName>
        <shortName evidence="9">4-HB polyprenyltransferase</shortName>
        <ecNumber evidence="9">2.5.1.39</ecNumber>
    </recommendedName>
    <alternativeName>
        <fullName evidence="9">Para-hydroxybenzoate--polyprenyltransferase</fullName>
        <shortName evidence="9">PHB:PPT</shortName>
        <shortName evidence="9">PHB:polyprenyltransferase</shortName>
    </alternativeName>
</protein>
<dbReference type="InterPro" id="IPR006370">
    <property type="entry name" value="HB_polyprenyltransferase-like"/>
</dbReference>
<evidence type="ECO:0000256" key="3">
    <source>
        <dbReference type="ARBA" id="ARBA00005179"/>
    </source>
</evidence>
<evidence type="ECO:0000313" key="11">
    <source>
        <dbReference type="Proteomes" id="UP001063166"/>
    </source>
</evidence>
<dbReference type="EC" id="2.5.1.39" evidence="9"/>
<dbReference type="OrthoDB" id="18170at2759"/>
<dbReference type="FunFam" id="1.20.120.1780:FF:000001">
    <property type="entry name" value="4-hydroxybenzoate octaprenyltransferase"/>
    <property type="match status" value="1"/>
</dbReference>
<evidence type="ECO:0000256" key="7">
    <source>
        <dbReference type="ARBA" id="ARBA00022989"/>
    </source>
</evidence>
<accession>A0A9P3PT05</accession>
<dbReference type="Proteomes" id="UP001063166">
    <property type="component" value="Unassembled WGS sequence"/>
</dbReference>
<comment type="cofactor">
    <cofactor evidence="1 9">
        <name>Mg(2+)</name>
        <dbReference type="ChEBI" id="CHEBI:18420"/>
    </cofactor>
</comment>
<organism evidence="10 11">
    <name type="scientific">Lyophyllum shimeji</name>
    <name type="common">Hon-shimeji</name>
    <name type="synonym">Tricholoma shimeji</name>
    <dbReference type="NCBI Taxonomy" id="47721"/>
    <lineage>
        <taxon>Eukaryota</taxon>
        <taxon>Fungi</taxon>
        <taxon>Dikarya</taxon>
        <taxon>Basidiomycota</taxon>
        <taxon>Agaricomycotina</taxon>
        <taxon>Agaricomycetes</taxon>
        <taxon>Agaricomycetidae</taxon>
        <taxon>Agaricales</taxon>
        <taxon>Tricholomatineae</taxon>
        <taxon>Lyophyllaceae</taxon>
        <taxon>Lyophyllum</taxon>
    </lineage>
</organism>
<evidence type="ECO:0000256" key="5">
    <source>
        <dbReference type="ARBA" id="ARBA00022679"/>
    </source>
</evidence>
<dbReference type="GO" id="GO:0005743">
    <property type="term" value="C:mitochondrial inner membrane"/>
    <property type="evidence" value="ECO:0007669"/>
    <property type="project" value="UniProtKB-SubCell"/>
</dbReference>
<name>A0A9P3PT05_LYOSH</name>
<feature type="transmembrane region" description="Helical" evidence="9">
    <location>
        <begin position="31"/>
        <end position="52"/>
    </location>
</feature>
<feature type="transmembrane region" description="Helical" evidence="9">
    <location>
        <begin position="132"/>
        <end position="150"/>
    </location>
</feature>
<evidence type="ECO:0000256" key="9">
    <source>
        <dbReference type="HAMAP-Rule" id="MF_03189"/>
    </source>
</evidence>
<dbReference type="InterPro" id="IPR030470">
    <property type="entry name" value="UbiA_prenylTrfase_CS"/>
</dbReference>
<comment type="pathway">
    <text evidence="3">Secondary metabolite biosynthesis.</text>
</comment>
<feature type="transmembrane region" description="Helical" evidence="9">
    <location>
        <begin position="100"/>
        <end position="126"/>
    </location>
</feature>
<dbReference type="AlphaFoldDB" id="A0A9P3PT05"/>
<proteinExistence type="inferred from homology"/>
<comment type="catalytic activity">
    <reaction evidence="9">
        <text>an all-trans-polyprenyl diphosphate + 4-hydroxybenzoate = a 4-hydroxy-3-(all-trans-polyprenyl)benzoate + diphosphate</text>
        <dbReference type="Rhea" id="RHEA:44504"/>
        <dbReference type="Rhea" id="RHEA-COMP:9514"/>
        <dbReference type="Rhea" id="RHEA-COMP:9564"/>
        <dbReference type="ChEBI" id="CHEBI:17879"/>
        <dbReference type="ChEBI" id="CHEBI:33019"/>
        <dbReference type="ChEBI" id="CHEBI:58914"/>
        <dbReference type="ChEBI" id="CHEBI:78396"/>
        <dbReference type="EC" id="2.5.1.39"/>
    </reaction>
</comment>
<dbReference type="CDD" id="cd13959">
    <property type="entry name" value="PT_UbiA_COQ2"/>
    <property type="match status" value="1"/>
</dbReference>